<dbReference type="Gene3D" id="3.40.50.720">
    <property type="entry name" value="NAD(P)-binding Rossmann-like Domain"/>
    <property type="match status" value="1"/>
</dbReference>
<dbReference type="EMBL" id="UINC01185850">
    <property type="protein sequence ID" value="SVD97761.1"/>
    <property type="molecule type" value="Genomic_DNA"/>
</dbReference>
<dbReference type="PRINTS" id="PR00081">
    <property type="entry name" value="GDHRDH"/>
</dbReference>
<name>A0A382ZQL3_9ZZZZ</name>
<dbReference type="PANTHER" id="PTHR43943">
    <property type="entry name" value="DEHYDROGENASE/REDUCTASE (SDR FAMILY) MEMBER 4"/>
    <property type="match status" value="1"/>
</dbReference>
<proteinExistence type="inferred from homology"/>
<organism evidence="2">
    <name type="scientific">marine metagenome</name>
    <dbReference type="NCBI Taxonomy" id="408172"/>
    <lineage>
        <taxon>unclassified sequences</taxon>
        <taxon>metagenomes</taxon>
        <taxon>ecological metagenomes</taxon>
    </lineage>
</organism>
<feature type="non-terminal residue" evidence="2">
    <location>
        <position position="91"/>
    </location>
</feature>
<dbReference type="InterPro" id="IPR002347">
    <property type="entry name" value="SDR_fam"/>
</dbReference>
<dbReference type="AlphaFoldDB" id="A0A382ZQL3"/>
<sequence length="91" mass="9416">MSLHGKTALVTGGARGIGFATVQRFLREGARCVIWDRDQAAIDEATAKLADAGDVTSDTVELAKPESVEAAAGQALGRHGQIDILVNNAGI</sequence>
<dbReference type="CDD" id="cd05233">
    <property type="entry name" value="SDR_c"/>
    <property type="match status" value="1"/>
</dbReference>
<reference evidence="2" key="1">
    <citation type="submission" date="2018-05" db="EMBL/GenBank/DDBJ databases">
        <authorList>
            <person name="Lanie J.A."/>
            <person name="Ng W.-L."/>
            <person name="Kazmierczak K.M."/>
            <person name="Andrzejewski T.M."/>
            <person name="Davidsen T.M."/>
            <person name="Wayne K.J."/>
            <person name="Tettelin H."/>
            <person name="Glass J.I."/>
            <person name="Rusch D."/>
            <person name="Podicherti R."/>
            <person name="Tsui H.-C.T."/>
            <person name="Winkler M.E."/>
        </authorList>
    </citation>
    <scope>NUCLEOTIDE SEQUENCE</scope>
</reference>
<dbReference type="InterPro" id="IPR036291">
    <property type="entry name" value="NAD(P)-bd_dom_sf"/>
</dbReference>
<evidence type="ECO:0000256" key="1">
    <source>
        <dbReference type="ARBA" id="ARBA00006484"/>
    </source>
</evidence>
<dbReference type="Pfam" id="PF00106">
    <property type="entry name" value="adh_short"/>
    <property type="match status" value="1"/>
</dbReference>
<evidence type="ECO:0008006" key="3">
    <source>
        <dbReference type="Google" id="ProtNLM"/>
    </source>
</evidence>
<comment type="similarity">
    <text evidence="1">Belongs to the short-chain dehydrogenases/reductases (SDR) family.</text>
</comment>
<evidence type="ECO:0000313" key="2">
    <source>
        <dbReference type="EMBL" id="SVD97761.1"/>
    </source>
</evidence>
<accession>A0A382ZQL3</accession>
<dbReference type="SUPFAM" id="SSF51735">
    <property type="entry name" value="NAD(P)-binding Rossmann-fold domains"/>
    <property type="match status" value="1"/>
</dbReference>
<gene>
    <name evidence="2" type="ORF">METZ01_LOCUS450615</name>
</gene>
<dbReference type="PANTHER" id="PTHR43943:SF2">
    <property type="entry name" value="DEHYDROGENASE_REDUCTASE 4"/>
    <property type="match status" value="1"/>
</dbReference>
<protein>
    <recommendedName>
        <fullName evidence="3">3-oxoacyl-ACP reductase</fullName>
    </recommendedName>
</protein>